<gene>
    <name evidence="1" type="ORF">HMPREF0860_2025</name>
</gene>
<evidence type="ECO:0000313" key="2">
    <source>
        <dbReference type="Proteomes" id="UP000016646"/>
    </source>
</evidence>
<dbReference type="EMBL" id="AVQI01000059">
    <property type="protein sequence ID" value="ERK01322.1"/>
    <property type="molecule type" value="Genomic_DNA"/>
</dbReference>
<protein>
    <submittedName>
        <fullName evidence="1">Uncharacterized protein</fullName>
    </submittedName>
</protein>
<dbReference type="Proteomes" id="UP000016646">
    <property type="component" value="Unassembled WGS sequence"/>
</dbReference>
<proteinExistence type="predicted"/>
<accession>A0ABN0P3X7</accession>
<comment type="caution">
    <text evidence="1">The sequence shown here is derived from an EMBL/GenBank/DDBJ whole genome shotgun (WGS) entry which is preliminary data.</text>
</comment>
<reference evidence="1 2" key="1">
    <citation type="submission" date="2013-08" db="EMBL/GenBank/DDBJ databases">
        <authorList>
            <person name="Durkin A.S."/>
            <person name="Haft D.R."/>
            <person name="McCorrison J."/>
            <person name="Torralba M."/>
            <person name="Gillis M."/>
            <person name="Haft D.H."/>
            <person name="Methe B."/>
            <person name="Sutton G."/>
            <person name="Nelson K.E."/>
        </authorList>
    </citation>
    <scope>NUCLEOTIDE SEQUENCE [LARGE SCALE GENOMIC DNA]</scope>
    <source>
        <strain evidence="1 2">ATCC 35536</strain>
    </source>
</reference>
<organism evidence="1 2">
    <name type="scientific">Treponema socranskii subsp. socranskii VPI DR56BR1116 = ATCC 35536</name>
    <dbReference type="NCBI Taxonomy" id="1125725"/>
    <lineage>
        <taxon>Bacteria</taxon>
        <taxon>Pseudomonadati</taxon>
        <taxon>Spirochaetota</taxon>
        <taxon>Spirochaetia</taxon>
        <taxon>Spirochaetales</taxon>
        <taxon>Treponemataceae</taxon>
        <taxon>Treponema</taxon>
    </lineage>
</organism>
<sequence>MGFNYKKIDNKEVSTLVQNEPWQEHDPGAGIQEYTLSVIRPLQQLKLGD</sequence>
<name>A0ABN0P3X7_TRESO</name>
<evidence type="ECO:0000313" key="1">
    <source>
        <dbReference type="EMBL" id="ERK01322.1"/>
    </source>
</evidence>
<keyword evidence="2" id="KW-1185">Reference proteome</keyword>